<keyword evidence="3" id="KW-1185">Reference proteome</keyword>
<dbReference type="AlphaFoldDB" id="A0AAN6V306"/>
<feature type="compositionally biased region" description="Low complexity" evidence="1">
    <location>
        <begin position="188"/>
        <end position="197"/>
    </location>
</feature>
<accession>A0AAN6V306</accession>
<feature type="region of interest" description="Disordered" evidence="1">
    <location>
        <begin position="525"/>
        <end position="589"/>
    </location>
</feature>
<sequence length="619" mass="69360">MDPHDDPSTTTTTTDYDSGDSVSVDYVYEGQRVIERPPVKGKSPRRKRSPKAKSRGGPTKCICGAGAGAGQGEDDAESTVFEEDSDTEEERTNSPKQPKAKHSGPCAGSACKAKSLQHGKGKKKATTATTTTATTAATTETRARRARTPYIEDYPEEPRRPAILLREHTILRRGSTSDVKRVRDSDDGSSVVSRNRSPMGKKAQGRLAHRPSIEPVGKPTKATAKHHKRHSGLRDPISSSGSEIRGPQSDSEDSHPSHPRARHIRQNTAPDVASIVSRSSAWTDPPQIKPSSSWPLRAESQLPPRRLERRNHDYDSEEERKDFVDNTRHHCLRQIRAAPSFHHRGRDKDHEPSQDMERWTAPPSEYDSRIPERGPRLRYRSRSRVAPSHGDASMATIDQGYRSVATSMCEVWRGKADDWESPYVSVNESDFESDTEKRRRFPRMEDLPSRRPSPRTLPPRGDARDFGFRARNHSPPAYRHRPHYNNHSSAYTDEPGFDASRTLPWAASKRDGIIFLDEQHPLPALTMEPAPMWGDDDEDDYADSEHEGDAPNPRRLPPPPSSFSSSTQSRGPVLPPVFSARETREFLSPKPTRAVPARFDFDAWGCGWGSRNELELVLR</sequence>
<feature type="region of interest" description="Disordered" evidence="1">
    <location>
        <begin position="1"/>
        <end position="321"/>
    </location>
</feature>
<feature type="compositionally biased region" description="Low complexity" evidence="1">
    <location>
        <begin position="8"/>
        <end position="28"/>
    </location>
</feature>
<protein>
    <submittedName>
        <fullName evidence="2">Uncharacterized protein</fullName>
    </submittedName>
</protein>
<feature type="compositionally biased region" description="Low complexity" evidence="1">
    <location>
        <begin position="562"/>
        <end position="572"/>
    </location>
</feature>
<evidence type="ECO:0000313" key="3">
    <source>
        <dbReference type="Proteomes" id="UP001302676"/>
    </source>
</evidence>
<feature type="compositionally biased region" description="Low complexity" evidence="1">
    <location>
        <begin position="126"/>
        <end position="140"/>
    </location>
</feature>
<evidence type="ECO:0000256" key="1">
    <source>
        <dbReference type="SAM" id="MobiDB-lite"/>
    </source>
</evidence>
<feature type="compositionally biased region" description="Basic residues" evidence="1">
    <location>
        <begin position="42"/>
        <end position="54"/>
    </location>
</feature>
<feature type="compositionally biased region" description="Acidic residues" evidence="1">
    <location>
        <begin position="72"/>
        <end position="89"/>
    </location>
</feature>
<feature type="compositionally biased region" description="Basic and acidic residues" evidence="1">
    <location>
        <begin position="434"/>
        <end position="449"/>
    </location>
</feature>
<dbReference type="Proteomes" id="UP001302676">
    <property type="component" value="Unassembled WGS sequence"/>
</dbReference>
<reference evidence="2" key="2">
    <citation type="submission" date="2023-05" db="EMBL/GenBank/DDBJ databases">
        <authorList>
            <consortium name="Lawrence Berkeley National Laboratory"/>
            <person name="Steindorff A."/>
            <person name="Hensen N."/>
            <person name="Bonometti L."/>
            <person name="Westerberg I."/>
            <person name="Brannstrom I.O."/>
            <person name="Guillou S."/>
            <person name="Cros-Aarteil S."/>
            <person name="Calhoun S."/>
            <person name="Haridas S."/>
            <person name="Kuo A."/>
            <person name="Mondo S."/>
            <person name="Pangilinan J."/>
            <person name="Riley R."/>
            <person name="Labutti K."/>
            <person name="Andreopoulos B."/>
            <person name="Lipzen A."/>
            <person name="Chen C."/>
            <person name="Yanf M."/>
            <person name="Daum C."/>
            <person name="Ng V."/>
            <person name="Clum A."/>
            <person name="Ohm R."/>
            <person name="Martin F."/>
            <person name="Silar P."/>
            <person name="Natvig D."/>
            <person name="Lalanne C."/>
            <person name="Gautier V."/>
            <person name="Ament-Velasquez S.L."/>
            <person name="Kruys A."/>
            <person name="Hutchinson M.I."/>
            <person name="Powell A.J."/>
            <person name="Barry K."/>
            <person name="Miller A.N."/>
            <person name="Grigoriev I.V."/>
            <person name="Debuchy R."/>
            <person name="Gladieux P."/>
            <person name="Thoren M.H."/>
            <person name="Johannesson H."/>
        </authorList>
    </citation>
    <scope>NUCLEOTIDE SEQUENCE</scope>
    <source>
        <strain evidence="2">CBS 141.50</strain>
    </source>
</reference>
<comment type="caution">
    <text evidence="2">The sequence shown here is derived from an EMBL/GenBank/DDBJ whole genome shotgun (WGS) entry which is preliminary data.</text>
</comment>
<dbReference type="GeneID" id="87813888"/>
<feature type="region of interest" description="Disordered" evidence="1">
    <location>
        <begin position="340"/>
        <end position="371"/>
    </location>
</feature>
<name>A0AAN6V306_9PEZI</name>
<feature type="compositionally biased region" description="Basic residues" evidence="1">
    <location>
        <begin position="115"/>
        <end position="125"/>
    </location>
</feature>
<reference evidence="2" key="1">
    <citation type="journal article" date="2023" name="Mol. Phylogenet. Evol.">
        <title>Genome-scale phylogeny and comparative genomics of the fungal order Sordariales.</title>
        <authorList>
            <person name="Hensen N."/>
            <person name="Bonometti L."/>
            <person name="Westerberg I."/>
            <person name="Brannstrom I.O."/>
            <person name="Guillou S."/>
            <person name="Cros-Aarteil S."/>
            <person name="Calhoun S."/>
            <person name="Haridas S."/>
            <person name="Kuo A."/>
            <person name="Mondo S."/>
            <person name="Pangilinan J."/>
            <person name="Riley R."/>
            <person name="LaButti K."/>
            <person name="Andreopoulos B."/>
            <person name="Lipzen A."/>
            <person name="Chen C."/>
            <person name="Yan M."/>
            <person name="Daum C."/>
            <person name="Ng V."/>
            <person name="Clum A."/>
            <person name="Steindorff A."/>
            <person name="Ohm R.A."/>
            <person name="Martin F."/>
            <person name="Silar P."/>
            <person name="Natvig D.O."/>
            <person name="Lalanne C."/>
            <person name="Gautier V."/>
            <person name="Ament-Velasquez S.L."/>
            <person name="Kruys A."/>
            <person name="Hutchinson M.I."/>
            <person name="Powell A.J."/>
            <person name="Barry K."/>
            <person name="Miller A.N."/>
            <person name="Grigoriev I.V."/>
            <person name="Debuchy R."/>
            <person name="Gladieux P."/>
            <person name="Hiltunen Thoren M."/>
            <person name="Johannesson H."/>
        </authorList>
    </citation>
    <scope>NUCLEOTIDE SEQUENCE</scope>
    <source>
        <strain evidence="2">CBS 141.50</strain>
    </source>
</reference>
<feature type="compositionally biased region" description="Basic and acidic residues" evidence="1">
    <location>
        <begin position="156"/>
        <end position="170"/>
    </location>
</feature>
<feature type="compositionally biased region" description="Basic and acidic residues" evidence="1">
    <location>
        <begin position="346"/>
        <end position="358"/>
    </location>
</feature>
<dbReference type="EMBL" id="MU853585">
    <property type="protein sequence ID" value="KAK4143516.1"/>
    <property type="molecule type" value="Genomic_DNA"/>
</dbReference>
<dbReference type="RefSeq" id="XP_062636887.1">
    <property type="nucleotide sequence ID" value="XM_062777275.1"/>
</dbReference>
<feature type="region of interest" description="Disordered" evidence="1">
    <location>
        <begin position="425"/>
        <end position="495"/>
    </location>
</feature>
<evidence type="ECO:0000313" key="2">
    <source>
        <dbReference type="EMBL" id="KAK4143516.1"/>
    </source>
</evidence>
<gene>
    <name evidence="2" type="ORF">C8A04DRAFT_12252</name>
</gene>
<feature type="compositionally biased region" description="Basic and acidic residues" evidence="1">
    <location>
        <begin position="310"/>
        <end position="321"/>
    </location>
</feature>
<proteinExistence type="predicted"/>
<organism evidence="2 3">
    <name type="scientific">Dichotomopilus funicola</name>
    <dbReference type="NCBI Taxonomy" id="1934379"/>
    <lineage>
        <taxon>Eukaryota</taxon>
        <taxon>Fungi</taxon>
        <taxon>Dikarya</taxon>
        <taxon>Ascomycota</taxon>
        <taxon>Pezizomycotina</taxon>
        <taxon>Sordariomycetes</taxon>
        <taxon>Sordariomycetidae</taxon>
        <taxon>Sordariales</taxon>
        <taxon>Chaetomiaceae</taxon>
        <taxon>Dichotomopilus</taxon>
    </lineage>
</organism>